<dbReference type="Pfam" id="PF01963">
    <property type="entry name" value="TraB_PrgY_gumN"/>
    <property type="match status" value="1"/>
</dbReference>
<dbReference type="CDD" id="cd14789">
    <property type="entry name" value="Tiki"/>
    <property type="match status" value="1"/>
</dbReference>
<gene>
    <name evidence="1" type="ORF">FE240_11905</name>
</gene>
<keyword evidence="2" id="KW-1185">Reference proteome</keyword>
<dbReference type="KEGG" id="asim:FE240_11905"/>
<dbReference type="AlphaFoldDB" id="A0A5J6WVZ2"/>
<dbReference type="InterPro" id="IPR047111">
    <property type="entry name" value="YbaP-like"/>
</dbReference>
<dbReference type="RefSeq" id="WP_193001175.1">
    <property type="nucleotide sequence ID" value="NZ_CP040449.1"/>
</dbReference>
<name>A0A5J6WVZ2_9GAMM</name>
<organism evidence="1 2">
    <name type="scientific">Aeromonas simiae</name>
    <dbReference type="NCBI Taxonomy" id="218936"/>
    <lineage>
        <taxon>Bacteria</taxon>
        <taxon>Pseudomonadati</taxon>
        <taxon>Pseudomonadota</taxon>
        <taxon>Gammaproteobacteria</taxon>
        <taxon>Aeromonadales</taxon>
        <taxon>Aeromonadaceae</taxon>
        <taxon>Aeromonas</taxon>
    </lineage>
</organism>
<dbReference type="PANTHER" id="PTHR40590">
    <property type="entry name" value="CYTOPLASMIC PROTEIN-RELATED"/>
    <property type="match status" value="1"/>
</dbReference>
<dbReference type="EMBL" id="CP040449">
    <property type="protein sequence ID" value="QFI55326.1"/>
    <property type="molecule type" value="Genomic_DNA"/>
</dbReference>
<dbReference type="Proteomes" id="UP000594034">
    <property type="component" value="Chromosome"/>
</dbReference>
<proteinExistence type="predicted"/>
<reference evidence="1 2" key="1">
    <citation type="submission" date="2019-05" db="EMBL/GenBank/DDBJ databases">
        <title>OXA-830, a novel chromosomally encoded expanded-spectrum class D beta-lactamase in Aeromonas simiae.</title>
        <authorList>
            <person name="Zhou W."/>
            <person name="Chen Q."/>
        </authorList>
    </citation>
    <scope>NUCLEOTIDE SEQUENCE [LARGE SCALE GENOMIC DNA]</scope>
    <source>
        <strain evidence="1 2">A6</strain>
    </source>
</reference>
<evidence type="ECO:0000313" key="1">
    <source>
        <dbReference type="EMBL" id="QFI55326.1"/>
    </source>
</evidence>
<protein>
    <submittedName>
        <fullName evidence="1">TraB/GumN family protein</fullName>
    </submittedName>
</protein>
<sequence length="293" mass="32145">MIKFLRSPWLLLLLWPLLLRAEPAFYQVEKGAQTLWLLGSVHAGHTSLYPLPKAIDEAWQQSRQLVVEVNLNQITPGDLAEMARLTRLPDGQQLADVLPAALYAKTQTAAARLGVPIAQLAPLQPWYAALALSQAAIGQSGFDPALGVDSHFLAQATDAKRPIKGLEGFTEQLGYLASVSAHQNAMLESTLDELDDFKQSFTEVLNAWQAGDETHLSELLKEEMGPQELQEWLEQKLLAERNARWLTQLPGLESGSFIVVGSLHLYGPKGLLAGLAERGYRIERLSPPATTPG</sequence>
<dbReference type="PANTHER" id="PTHR40590:SF1">
    <property type="entry name" value="CYTOPLASMIC PROTEIN"/>
    <property type="match status" value="1"/>
</dbReference>
<evidence type="ECO:0000313" key="2">
    <source>
        <dbReference type="Proteomes" id="UP000594034"/>
    </source>
</evidence>
<accession>A0A5J6WVZ2</accession>
<dbReference type="InterPro" id="IPR002816">
    <property type="entry name" value="TraB/PrgY/GumN_fam"/>
</dbReference>